<reference evidence="1" key="2">
    <citation type="journal article" date="2022" name="New Phytol.">
        <title>Evolutionary transition to the ectomycorrhizal habit in the genomes of a hyperdiverse lineage of mushroom-forming fungi.</title>
        <authorList>
            <person name="Looney B."/>
            <person name="Miyauchi S."/>
            <person name="Morin E."/>
            <person name="Drula E."/>
            <person name="Courty P.E."/>
            <person name="Kohler A."/>
            <person name="Kuo A."/>
            <person name="LaButti K."/>
            <person name="Pangilinan J."/>
            <person name="Lipzen A."/>
            <person name="Riley R."/>
            <person name="Andreopoulos W."/>
            <person name="He G."/>
            <person name="Johnson J."/>
            <person name="Nolan M."/>
            <person name="Tritt A."/>
            <person name="Barry K.W."/>
            <person name="Grigoriev I.V."/>
            <person name="Nagy L.G."/>
            <person name="Hibbett D."/>
            <person name="Henrissat B."/>
            <person name="Matheny P.B."/>
            <person name="Labbe J."/>
            <person name="Martin F.M."/>
        </authorList>
    </citation>
    <scope>NUCLEOTIDE SEQUENCE</scope>
    <source>
        <strain evidence="1">EC-137</strain>
    </source>
</reference>
<reference evidence="1" key="1">
    <citation type="submission" date="2021-02" db="EMBL/GenBank/DDBJ databases">
        <authorList>
            <consortium name="DOE Joint Genome Institute"/>
            <person name="Ahrendt S."/>
            <person name="Looney B.P."/>
            <person name="Miyauchi S."/>
            <person name="Morin E."/>
            <person name="Drula E."/>
            <person name="Courty P.E."/>
            <person name="Chicoki N."/>
            <person name="Fauchery L."/>
            <person name="Kohler A."/>
            <person name="Kuo A."/>
            <person name="Labutti K."/>
            <person name="Pangilinan J."/>
            <person name="Lipzen A."/>
            <person name="Riley R."/>
            <person name="Andreopoulos W."/>
            <person name="He G."/>
            <person name="Johnson J."/>
            <person name="Barry K.W."/>
            <person name="Grigoriev I.V."/>
            <person name="Nagy L."/>
            <person name="Hibbett D."/>
            <person name="Henrissat B."/>
            <person name="Matheny P.B."/>
            <person name="Labbe J."/>
            <person name="Martin F."/>
        </authorList>
    </citation>
    <scope>NUCLEOTIDE SEQUENCE</scope>
    <source>
        <strain evidence="1">EC-137</strain>
    </source>
</reference>
<accession>A0ACB8QDG0</accession>
<dbReference type="EMBL" id="MU273661">
    <property type="protein sequence ID" value="KAI0029692.1"/>
    <property type="molecule type" value="Genomic_DNA"/>
</dbReference>
<name>A0ACB8QDG0_9AGAM</name>
<evidence type="ECO:0000313" key="2">
    <source>
        <dbReference type="Proteomes" id="UP000814128"/>
    </source>
</evidence>
<proteinExistence type="predicted"/>
<organism evidence="1 2">
    <name type="scientific">Vararia minispora EC-137</name>
    <dbReference type="NCBI Taxonomy" id="1314806"/>
    <lineage>
        <taxon>Eukaryota</taxon>
        <taxon>Fungi</taxon>
        <taxon>Dikarya</taxon>
        <taxon>Basidiomycota</taxon>
        <taxon>Agaricomycotina</taxon>
        <taxon>Agaricomycetes</taxon>
        <taxon>Russulales</taxon>
        <taxon>Lachnocladiaceae</taxon>
        <taxon>Vararia</taxon>
    </lineage>
</organism>
<evidence type="ECO:0000313" key="1">
    <source>
        <dbReference type="EMBL" id="KAI0029692.1"/>
    </source>
</evidence>
<gene>
    <name evidence="1" type="ORF">K488DRAFT_88475</name>
</gene>
<keyword evidence="2" id="KW-1185">Reference proteome</keyword>
<comment type="caution">
    <text evidence="1">The sequence shown here is derived from an EMBL/GenBank/DDBJ whole genome shotgun (WGS) entry which is preliminary data.</text>
</comment>
<dbReference type="Proteomes" id="UP000814128">
    <property type="component" value="Unassembled WGS sequence"/>
</dbReference>
<protein>
    <submittedName>
        <fullName evidence="1">Uncharacterized protein</fullName>
    </submittedName>
</protein>
<sequence>MALAKRLDIDQLYYQVGPSRVHALISCTARTLSKPHALKKGAIKRVKQQTDVSILDDTVSQPSKRTVEPSEAPHQTPLHQALPTPRRPAHPPSLHTSHPISPRPYPAPTVPVLNVPRARRLRTDGKQYASAAYVAARGRPGGPDKEEDLSRLRIDLVNASTIKLCTRRRKVDPTSARSIEGRPIVRAYYQRAV</sequence>